<keyword evidence="2" id="KW-1185">Reference proteome</keyword>
<reference evidence="1 2" key="1">
    <citation type="journal article" date="2014" name="Int. J. Syst. Evol. Microbiol.">
        <title>Complete genome sequence of Corynebacterium casei LMG S-19264T (=DSM 44701T), isolated from a smear-ripened cheese.</title>
        <authorList>
            <consortium name="US DOE Joint Genome Institute (JGI-PGF)"/>
            <person name="Walter F."/>
            <person name="Albersmeier A."/>
            <person name="Kalinowski J."/>
            <person name="Ruckert C."/>
        </authorList>
    </citation>
    <scope>NUCLEOTIDE SEQUENCE [LARGE SCALE GENOMIC DNA]</scope>
    <source>
        <strain evidence="1 2">CGMCC 1.15286</strain>
    </source>
</reference>
<accession>A0A917LR04</accession>
<dbReference type="RefSeq" id="WP_188887068.1">
    <property type="nucleotide sequence ID" value="NZ_BMHY01000001.1"/>
</dbReference>
<evidence type="ECO:0000313" key="1">
    <source>
        <dbReference type="EMBL" id="GGG52789.1"/>
    </source>
</evidence>
<comment type="caution">
    <text evidence="1">The sequence shown here is derived from an EMBL/GenBank/DDBJ whole genome shotgun (WGS) entry which is preliminary data.</text>
</comment>
<dbReference type="AlphaFoldDB" id="A0A917LR04"/>
<proteinExistence type="predicted"/>
<protein>
    <submittedName>
        <fullName evidence="1">Uncharacterized protein</fullName>
    </submittedName>
</protein>
<dbReference type="Proteomes" id="UP000600247">
    <property type="component" value="Unassembled WGS sequence"/>
</dbReference>
<organism evidence="1 2">
    <name type="scientific">Paenibacillus radicis</name>
    <name type="common">ex Gao et al. 2016</name>
    <dbReference type="NCBI Taxonomy" id="1737354"/>
    <lineage>
        <taxon>Bacteria</taxon>
        <taxon>Bacillati</taxon>
        <taxon>Bacillota</taxon>
        <taxon>Bacilli</taxon>
        <taxon>Bacillales</taxon>
        <taxon>Paenibacillaceae</taxon>
        <taxon>Paenibacillus</taxon>
    </lineage>
</organism>
<name>A0A917LR04_9BACL</name>
<sequence length="134" mass="14775">MIKANGLHKVTYYKKITTDHSPSFSGIAAGVCKGELWVDHLENANIAIANSYAVGGFAFLGEITSEEQYKKLKGLSMKSKGIIRSHKKAPAVTAGHHNFPLLLLARRPLKSAIHTSINEFISADKPYQYTYRQG</sequence>
<gene>
    <name evidence="1" type="ORF">GCM10010918_01830</name>
</gene>
<dbReference type="EMBL" id="BMHY01000001">
    <property type="protein sequence ID" value="GGG52789.1"/>
    <property type="molecule type" value="Genomic_DNA"/>
</dbReference>
<evidence type="ECO:0000313" key="2">
    <source>
        <dbReference type="Proteomes" id="UP000600247"/>
    </source>
</evidence>